<dbReference type="Gene3D" id="3.40.50.1820">
    <property type="entry name" value="alpha/beta hydrolase"/>
    <property type="match status" value="1"/>
</dbReference>
<sequence length="514" mass="54603">MPLSRTGRLTAVLALICVAAGCSTSTNDQPASPPAGSPSPAGLEKFYTQAPQWSDCEGFGDSSSRFPEGTQCARVTVPVDYAKPEGATAQIAISRIRATGQRIGSLLFNPGGPGQPGLWMAQQGQDTPLAERFDRIGFDPRGLGASTPLIACLTGEEWDRERAEPPKDNTPAGITAAEDENKQFASRCTERTGNELLAHVGTREVVQDMDVIRAVLGDEKLNYVGYSYGTRLGSAYAEKFPDRVRAMVLDGALDPNADPVSESVQQAAGFQQAFNAYAADCASRPDCPLGADPAQAVTRFRELVGPLWDKPATTDDGRGLTYGDAITGVQNTLYADDSWNVLSAGLAQLTGGKGDILLRLADLYDGRRKDGSYDNSQDSFMAIHCVDDPAVKDRAVADKQDTEYRRVAPFLDDGHATGQAPLELCAFWPVPNSSTPHRISAPGLPKTVVISTTQDPATPYQAGVNLAQELGAALITNRGTRHTVFLSGGVSCVDDAAFAYLTDLREPAPGLTCG</sequence>
<comment type="caution">
    <text evidence="7">The sequence shown here is derived from an EMBL/GenBank/DDBJ whole genome shotgun (WGS) entry which is preliminary data.</text>
</comment>
<dbReference type="InterPro" id="IPR051601">
    <property type="entry name" value="Serine_prot/Carboxylest_S33"/>
</dbReference>
<dbReference type="AlphaFoldDB" id="A0A370H4A2"/>
<evidence type="ECO:0000256" key="1">
    <source>
        <dbReference type="ARBA" id="ARBA00010088"/>
    </source>
</evidence>
<feature type="chain" id="PRO_5039428712" evidence="5">
    <location>
        <begin position="29"/>
        <end position="514"/>
    </location>
</feature>
<dbReference type="RefSeq" id="WP_068021698.1">
    <property type="nucleotide sequence ID" value="NZ_QQAZ01000006.1"/>
</dbReference>
<evidence type="ECO:0000256" key="5">
    <source>
        <dbReference type="SAM" id="SignalP"/>
    </source>
</evidence>
<dbReference type="OrthoDB" id="3252468at2"/>
<feature type="signal peptide" evidence="5">
    <location>
        <begin position="1"/>
        <end position="28"/>
    </location>
</feature>
<keyword evidence="8" id="KW-1185">Reference proteome</keyword>
<evidence type="ECO:0000313" key="8">
    <source>
        <dbReference type="Proteomes" id="UP000255355"/>
    </source>
</evidence>
<accession>A0A370H4A2</accession>
<evidence type="ECO:0000256" key="2">
    <source>
        <dbReference type="ARBA" id="ARBA00022729"/>
    </source>
</evidence>
<dbReference type="STRING" id="1210089.GCA_001613165_04043"/>
<dbReference type="GO" id="GO:0016787">
    <property type="term" value="F:hydrolase activity"/>
    <property type="evidence" value="ECO:0007669"/>
    <property type="project" value="UniProtKB-KW"/>
</dbReference>
<dbReference type="EMBL" id="QQAZ01000006">
    <property type="protein sequence ID" value="RDI50062.1"/>
    <property type="molecule type" value="Genomic_DNA"/>
</dbReference>
<feature type="region of interest" description="Disordered" evidence="4">
    <location>
        <begin position="24"/>
        <end position="44"/>
    </location>
</feature>
<dbReference type="Pfam" id="PF00561">
    <property type="entry name" value="Abhydrolase_1"/>
    <property type="match status" value="1"/>
</dbReference>
<keyword evidence="3" id="KW-0378">Hydrolase</keyword>
<dbReference type="PANTHER" id="PTHR43248">
    <property type="entry name" value="2-SUCCINYL-6-HYDROXY-2,4-CYCLOHEXADIENE-1-CARBOXYLATE SYNTHASE"/>
    <property type="match status" value="1"/>
</dbReference>
<gene>
    <name evidence="7" type="ORF">DFR68_106500</name>
</gene>
<keyword evidence="2 5" id="KW-0732">Signal</keyword>
<evidence type="ECO:0000256" key="4">
    <source>
        <dbReference type="SAM" id="MobiDB-lite"/>
    </source>
</evidence>
<evidence type="ECO:0000256" key="3">
    <source>
        <dbReference type="ARBA" id="ARBA00022801"/>
    </source>
</evidence>
<proteinExistence type="inferred from homology"/>
<dbReference type="PANTHER" id="PTHR43248:SF29">
    <property type="entry name" value="TRIPEPTIDYL AMINOPEPTIDASE"/>
    <property type="match status" value="1"/>
</dbReference>
<protein>
    <submittedName>
        <fullName evidence="7">Tripeptidyl-peptidase B</fullName>
    </submittedName>
</protein>
<evidence type="ECO:0000259" key="6">
    <source>
        <dbReference type="Pfam" id="PF00561"/>
    </source>
</evidence>
<evidence type="ECO:0000313" key="7">
    <source>
        <dbReference type="EMBL" id="RDI50062.1"/>
    </source>
</evidence>
<comment type="similarity">
    <text evidence="1">Belongs to the peptidase S33 family.</text>
</comment>
<reference evidence="7 8" key="1">
    <citation type="submission" date="2018-07" db="EMBL/GenBank/DDBJ databases">
        <title>Genomic Encyclopedia of Type Strains, Phase IV (KMG-IV): sequencing the most valuable type-strain genomes for metagenomic binning, comparative biology and taxonomic classification.</title>
        <authorList>
            <person name="Goeker M."/>
        </authorList>
    </citation>
    <scope>NUCLEOTIDE SEQUENCE [LARGE SCALE GENOMIC DNA]</scope>
    <source>
        <strain evidence="7 8">DSM 44952</strain>
    </source>
</reference>
<dbReference type="Proteomes" id="UP000255355">
    <property type="component" value="Unassembled WGS sequence"/>
</dbReference>
<organism evidence="7 8">
    <name type="scientific">Nocardia mexicana</name>
    <dbReference type="NCBI Taxonomy" id="279262"/>
    <lineage>
        <taxon>Bacteria</taxon>
        <taxon>Bacillati</taxon>
        <taxon>Actinomycetota</taxon>
        <taxon>Actinomycetes</taxon>
        <taxon>Mycobacteriales</taxon>
        <taxon>Nocardiaceae</taxon>
        <taxon>Nocardia</taxon>
    </lineage>
</organism>
<dbReference type="InterPro" id="IPR029058">
    <property type="entry name" value="AB_hydrolase_fold"/>
</dbReference>
<dbReference type="PROSITE" id="PS51257">
    <property type="entry name" value="PROKAR_LIPOPROTEIN"/>
    <property type="match status" value="1"/>
</dbReference>
<dbReference type="SUPFAM" id="SSF53474">
    <property type="entry name" value="alpha/beta-Hydrolases"/>
    <property type="match status" value="1"/>
</dbReference>
<name>A0A370H4A2_9NOCA</name>
<feature type="domain" description="AB hydrolase-1" evidence="6">
    <location>
        <begin position="106"/>
        <end position="486"/>
    </location>
</feature>
<dbReference type="InterPro" id="IPR000073">
    <property type="entry name" value="AB_hydrolase_1"/>
</dbReference>